<reference evidence="2 3" key="1">
    <citation type="journal article" date="2019" name="Environ. Microbiol.">
        <title>Species interactions and distinct microbial communities in high Arctic permafrost affected cryosols are associated with the CH4 and CO2 gas fluxes.</title>
        <authorList>
            <person name="Altshuler I."/>
            <person name="Hamel J."/>
            <person name="Turney S."/>
            <person name="Magnuson E."/>
            <person name="Levesque R."/>
            <person name="Greer C."/>
            <person name="Whyte L.G."/>
        </authorList>
    </citation>
    <scope>NUCLEOTIDE SEQUENCE [LARGE SCALE GENOMIC DNA]</scope>
    <source>
        <strain evidence="2 3">42</strain>
    </source>
</reference>
<accession>A0A502EL78</accession>
<evidence type="ECO:0000256" key="1">
    <source>
        <dbReference type="SAM" id="Phobius"/>
    </source>
</evidence>
<organism evidence="2 3">
    <name type="scientific">Flavobacterium pectinovorum</name>
    <dbReference type="NCBI Taxonomy" id="29533"/>
    <lineage>
        <taxon>Bacteria</taxon>
        <taxon>Pseudomonadati</taxon>
        <taxon>Bacteroidota</taxon>
        <taxon>Flavobacteriia</taxon>
        <taxon>Flavobacteriales</taxon>
        <taxon>Flavobacteriaceae</taxon>
        <taxon>Flavobacterium</taxon>
    </lineage>
</organism>
<keyword evidence="1" id="KW-0812">Transmembrane</keyword>
<proteinExistence type="predicted"/>
<name>A0A502EL78_9FLAO</name>
<feature type="transmembrane region" description="Helical" evidence="1">
    <location>
        <begin position="12"/>
        <end position="32"/>
    </location>
</feature>
<dbReference type="EMBL" id="RCZH01000012">
    <property type="protein sequence ID" value="TPG37829.1"/>
    <property type="molecule type" value="Genomic_DNA"/>
</dbReference>
<keyword evidence="3" id="KW-1185">Reference proteome</keyword>
<protein>
    <submittedName>
        <fullName evidence="2">Uncharacterized protein</fullName>
    </submittedName>
</protein>
<dbReference type="Proteomes" id="UP000319700">
    <property type="component" value="Unassembled WGS sequence"/>
</dbReference>
<evidence type="ECO:0000313" key="2">
    <source>
        <dbReference type="EMBL" id="TPG37829.1"/>
    </source>
</evidence>
<keyword evidence="1" id="KW-0472">Membrane</keyword>
<gene>
    <name evidence="2" type="ORF">EAH81_18030</name>
</gene>
<sequence length="210" mass="25528">MIEKREKRKKIFYVPGMISLVFIPLFCFYHFYKTDAFKVYRSVDLSFPDSIQKKGFLAIKRNYQLFYLNRSEDSEKKELNELQLALRKIKQKNDTINGIQIHLGNKMQYEVYVRVLDILAIEQMPFFIQNDNDFLVLIMPKPKSRNHFREIVPFQCGYWEANKDFFLEEERKRQFEYYLSLYKKNWVLLLAYFGLVFLNIFALVKFNKSR</sequence>
<comment type="caution">
    <text evidence="2">The sequence shown here is derived from an EMBL/GenBank/DDBJ whole genome shotgun (WGS) entry which is preliminary data.</text>
</comment>
<keyword evidence="1" id="KW-1133">Transmembrane helix</keyword>
<dbReference type="RefSeq" id="WP_140509588.1">
    <property type="nucleotide sequence ID" value="NZ_RCZH01000012.1"/>
</dbReference>
<evidence type="ECO:0000313" key="3">
    <source>
        <dbReference type="Proteomes" id="UP000319700"/>
    </source>
</evidence>
<feature type="transmembrane region" description="Helical" evidence="1">
    <location>
        <begin position="186"/>
        <end position="204"/>
    </location>
</feature>
<dbReference type="AlphaFoldDB" id="A0A502EL78"/>
<dbReference type="OrthoDB" id="1272476at2"/>